<proteinExistence type="predicted"/>
<dbReference type="PANTHER" id="PTHR43540:SF1">
    <property type="entry name" value="ISOCHORISMATASE HYDROLASE"/>
    <property type="match status" value="1"/>
</dbReference>
<feature type="domain" description="Isochorismatase-like" evidence="2">
    <location>
        <begin position="22"/>
        <end position="195"/>
    </location>
</feature>
<keyword evidence="1 3" id="KW-0378">Hydrolase</keyword>
<reference evidence="3 4" key="1">
    <citation type="submission" date="2019-03" db="EMBL/GenBank/DDBJ databases">
        <title>Genomic Encyclopedia of Type Strains, Phase IV (KMG-IV): sequencing the most valuable type-strain genomes for metagenomic binning, comparative biology and taxonomic classification.</title>
        <authorList>
            <person name="Goeker M."/>
        </authorList>
    </citation>
    <scope>NUCLEOTIDE SEQUENCE [LARGE SCALE GENOMIC DNA]</scope>
    <source>
        <strain evidence="3 4">DSM 25903</strain>
    </source>
</reference>
<gene>
    <name evidence="3" type="ORF">EV668_0047</name>
</gene>
<keyword evidence="4" id="KW-1185">Reference proteome</keyword>
<dbReference type="InterPro" id="IPR000868">
    <property type="entry name" value="Isochorismatase-like_dom"/>
</dbReference>
<dbReference type="SUPFAM" id="SSF52499">
    <property type="entry name" value="Isochorismatase-like hydrolases"/>
    <property type="match status" value="1"/>
</dbReference>
<dbReference type="RefSeq" id="WP_133767871.1">
    <property type="nucleotide sequence ID" value="NZ_SNZR01000003.1"/>
</dbReference>
<dbReference type="InterPro" id="IPR036380">
    <property type="entry name" value="Isochorismatase-like_sf"/>
</dbReference>
<evidence type="ECO:0000313" key="4">
    <source>
        <dbReference type="Proteomes" id="UP000295122"/>
    </source>
</evidence>
<dbReference type="InterPro" id="IPR050272">
    <property type="entry name" value="Isochorismatase-like_hydrls"/>
</dbReference>
<name>A0A4R7CB66_9HYPH</name>
<dbReference type="PANTHER" id="PTHR43540">
    <property type="entry name" value="PEROXYUREIDOACRYLATE/UREIDOACRYLATE AMIDOHYDROLASE-RELATED"/>
    <property type="match status" value="1"/>
</dbReference>
<dbReference type="Gene3D" id="3.40.50.850">
    <property type="entry name" value="Isochorismatase-like"/>
    <property type="match status" value="1"/>
</dbReference>
<accession>A0A4R7CB66</accession>
<protein>
    <submittedName>
        <fullName evidence="3">Maleamate amidohydrolase</fullName>
    </submittedName>
</protein>
<dbReference type="GO" id="GO:0016787">
    <property type="term" value="F:hydrolase activity"/>
    <property type="evidence" value="ECO:0007669"/>
    <property type="project" value="UniProtKB-KW"/>
</dbReference>
<sequence length="212" mass="22439">MTTSDVYDRQGFGKRLGYGEHTALLIIDLQKGFEDETVFGGFNIRSAIAQTGVLLGAARSAGLPVAHVCFQVQEGGANLGPFGLKVPGLARMTAEAEISRIVDALAPAPGEYVATKQHASAFFGTSLAAWLLRNRIDTLLVAGCTTSGCVRASVVDASAYGLKPIVVEECVGDRAEAPHRANLFDMEQKYADVVRLSEVLDRLGADRRAAAG</sequence>
<comment type="caution">
    <text evidence="3">The sequence shown here is derived from an EMBL/GenBank/DDBJ whole genome shotgun (WGS) entry which is preliminary data.</text>
</comment>
<evidence type="ECO:0000313" key="3">
    <source>
        <dbReference type="EMBL" id="TDR95664.1"/>
    </source>
</evidence>
<dbReference type="OrthoDB" id="7500697at2"/>
<dbReference type="Proteomes" id="UP000295122">
    <property type="component" value="Unassembled WGS sequence"/>
</dbReference>
<dbReference type="AlphaFoldDB" id="A0A4R7CB66"/>
<evidence type="ECO:0000259" key="2">
    <source>
        <dbReference type="Pfam" id="PF00857"/>
    </source>
</evidence>
<evidence type="ECO:0000256" key="1">
    <source>
        <dbReference type="ARBA" id="ARBA00022801"/>
    </source>
</evidence>
<dbReference type="EMBL" id="SNZR01000003">
    <property type="protein sequence ID" value="TDR95664.1"/>
    <property type="molecule type" value="Genomic_DNA"/>
</dbReference>
<organism evidence="3 4">
    <name type="scientific">Enterovirga rhinocerotis</name>
    <dbReference type="NCBI Taxonomy" id="1339210"/>
    <lineage>
        <taxon>Bacteria</taxon>
        <taxon>Pseudomonadati</taxon>
        <taxon>Pseudomonadota</taxon>
        <taxon>Alphaproteobacteria</taxon>
        <taxon>Hyphomicrobiales</taxon>
        <taxon>Methylobacteriaceae</taxon>
        <taxon>Enterovirga</taxon>
    </lineage>
</organism>
<dbReference type="Pfam" id="PF00857">
    <property type="entry name" value="Isochorismatase"/>
    <property type="match status" value="1"/>
</dbReference>